<accession>G7JT74</accession>
<reference evidence="1 3" key="1">
    <citation type="journal article" date="2011" name="Nature">
        <title>The Medicago genome provides insight into the evolution of rhizobial symbioses.</title>
        <authorList>
            <person name="Young N.D."/>
            <person name="Debelle F."/>
            <person name="Oldroyd G.E."/>
            <person name="Geurts R."/>
            <person name="Cannon S.B."/>
            <person name="Udvardi M.K."/>
            <person name="Benedito V.A."/>
            <person name="Mayer K.F."/>
            <person name="Gouzy J."/>
            <person name="Schoof H."/>
            <person name="Van de Peer Y."/>
            <person name="Proost S."/>
            <person name="Cook D.R."/>
            <person name="Meyers B.C."/>
            <person name="Spannagl M."/>
            <person name="Cheung F."/>
            <person name="De Mita S."/>
            <person name="Krishnakumar V."/>
            <person name="Gundlach H."/>
            <person name="Zhou S."/>
            <person name="Mudge J."/>
            <person name="Bharti A.K."/>
            <person name="Murray J.D."/>
            <person name="Naoumkina M.A."/>
            <person name="Rosen B."/>
            <person name="Silverstein K.A."/>
            <person name="Tang H."/>
            <person name="Rombauts S."/>
            <person name="Zhao P.X."/>
            <person name="Zhou P."/>
            <person name="Barbe V."/>
            <person name="Bardou P."/>
            <person name="Bechner M."/>
            <person name="Bellec A."/>
            <person name="Berger A."/>
            <person name="Berges H."/>
            <person name="Bidwell S."/>
            <person name="Bisseling T."/>
            <person name="Choisne N."/>
            <person name="Couloux A."/>
            <person name="Denny R."/>
            <person name="Deshpande S."/>
            <person name="Dai X."/>
            <person name="Doyle J.J."/>
            <person name="Dudez A.M."/>
            <person name="Farmer A.D."/>
            <person name="Fouteau S."/>
            <person name="Franken C."/>
            <person name="Gibelin C."/>
            <person name="Gish J."/>
            <person name="Goldstein S."/>
            <person name="Gonzalez A.J."/>
            <person name="Green P.J."/>
            <person name="Hallab A."/>
            <person name="Hartog M."/>
            <person name="Hua A."/>
            <person name="Humphray S.J."/>
            <person name="Jeong D.H."/>
            <person name="Jing Y."/>
            <person name="Jocker A."/>
            <person name="Kenton S.M."/>
            <person name="Kim D.J."/>
            <person name="Klee K."/>
            <person name="Lai H."/>
            <person name="Lang C."/>
            <person name="Lin S."/>
            <person name="Macmil S.L."/>
            <person name="Magdelenat G."/>
            <person name="Matthews L."/>
            <person name="McCorrison J."/>
            <person name="Monaghan E.L."/>
            <person name="Mun J.H."/>
            <person name="Najar F.Z."/>
            <person name="Nicholson C."/>
            <person name="Noirot C."/>
            <person name="O'Bleness M."/>
            <person name="Paule C.R."/>
            <person name="Poulain J."/>
            <person name="Prion F."/>
            <person name="Qin B."/>
            <person name="Qu C."/>
            <person name="Retzel E.F."/>
            <person name="Riddle C."/>
            <person name="Sallet E."/>
            <person name="Samain S."/>
            <person name="Samson N."/>
            <person name="Sanders I."/>
            <person name="Saurat O."/>
            <person name="Scarpelli C."/>
            <person name="Schiex T."/>
            <person name="Segurens B."/>
            <person name="Severin A.J."/>
            <person name="Sherrier D.J."/>
            <person name="Shi R."/>
            <person name="Sims S."/>
            <person name="Singer S.R."/>
            <person name="Sinharoy S."/>
            <person name="Sterck L."/>
            <person name="Viollet A."/>
            <person name="Wang B.B."/>
            <person name="Wang K."/>
            <person name="Wang M."/>
            <person name="Wang X."/>
            <person name="Warfsmann J."/>
            <person name="Weissenbach J."/>
            <person name="White D.D."/>
            <person name="White J.D."/>
            <person name="Wiley G.B."/>
            <person name="Wincker P."/>
            <person name="Xing Y."/>
            <person name="Yang L."/>
            <person name="Yao Z."/>
            <person name="Ying F."/>
            <person name="Zhai J."/>
            <person name="Zhou L."/>
            <person name="Zuber A."/>
            <person name="Denarie J."/>
            <person name="Dixon R.A."/>
            <person name="May G.D."/>
            <person name="Schwartz D.C."/>
            <person name="Rogers J."/>
            <person name="Quetier F."/>
            <person name="Town C.D."/>
            <person name="Roe B.A."/>
        </authorList>
    </citation>
    <scope>NUCLEOTIDE SEQUENCE [LARGE SCALE GENOMIC DNA]</scope>
    <source>
        <strain evidence="1">A17</strain>
        <strain evidence="2 3">cv. Jemalong A17</strain>
    </source>
</reference>
<reference evidence="2" key="3">
    <citation type="submission" date="2015-04" db="UniProtKB">
        <authorList>
            <consortium name="EnsemblPlants"/>
        </authorList>
    </citation>
    <scope>IDENTIFICATION</scope>
    <source>
        <strain evidence="2">cv. Jemalong A17</strain>
    </source>
</reference>
<dbReference type="HOGENOM" id="CLU_2853090_0_0_1"/>
<protein>
    <submittedName>
        <fullName evidence="1 2">Uncharacterized protein</fullName>
    </submittedName>
</protein>
<reference evidence="1 3" key="2">
    <citation type="journal article" date="2014" name="BMC Genomics">
        <title>An improved genome release (version Mt4.0) for the model legume Medicago truncatula.</title>
        <authorList>
            <person name="Tang H."/>
            <person name="Krishnakumar V."/>
            <person name="Bidwell S."/>
            <person name="Rosen B."/>
            <person name="Chan A."/>
            <person name="Zhou S."/>
            <person name="Gentzbittel L."/>
            <person name="Childs K.L."/>
            <person name="Yandell M."/>
            <person name="Gundlach H."/>
            <person name="Mayer K.F."/>
            <person name="Schwartz D.C."/>
            <person name="Town C.D."/>
        </authorList>
    </citation>
    <scope>GENOME REANNOTATION</scope>
    <source>
        <strain evidence="2 3">cv. Jemalong A17</strain>
    </source>
</reference>
<evidence type="ECO:0000313" key="3">
    <source>
        <dbReference type="Proteomes" id="UP000002051"/>
    </source>
</evidence>
<dbReference type="AlphaFoldDB" id="G7JT74"/>
<dbReference type="Proteomes" id="UP000002051">
    <property type="component" value="Chromosome 4"/>
</dbReference>
<gene>
    <name evidence="1" type="ordered locus">MTR_4g126760</name>
</gene>
<sequence>MRRVLYYEEKLTPQSPHLPMYSISSTCSVLFSKILPSLPLQTRKQSLRKLFVSLMKLLIPYISGN</sequence>
<dbReference type="EMBL" id="CM001220">
    <property type="protein sequence ID" value="AES92198.1"/>
    <property type="molecule type" value="Genomic_DNA"/>
</dbReference>
<proteinExistence type="predicted"/>
<dbReference type="EnsemblPlants" id="AES92198">
    <property type="protein sequence ID" value="AES92198"/>
    <property type="gene ID" value="MTR_4g126760"/>
</dbReference>
<dbReference type="PaxDb" id="3880-AES92198"/>
<evidence type="ECO:0000313" key="2">
    <source>
        <dbReference type="EnsemblPlants" id="AES92198"/>
    </source>
</evidence>
<organism evidence="1 3">
    <name type="scientific">Medicago truncatula</name>
    <name type="common">Barrel medic</name>
    <name type="synonym">Medicago tribuloides</name>
    <dbReference type="NCBI Taxonomy" id="3880"/>
    <lineage>
        <taxon>Eukaryota</taxon>
        <taxon>Viridiplantae</taxon>
        <taxon>Streptophyta</taxon>
        <taxon>Embryophyta</taxon>
        <taxon>Tracheophyta</taxon>
        <taxon>Spermatophyta</taxon>
        <taxon>Magnoliopsida</taxon>
        <taxon>eudicotyledons</taxon>
        <taxon>Gunneridae</taxon>
        <taxon>Pentapetalae</taxon>
        <taxon>rosids</taxon>
        <taxon>fabids</taxon>
        <taxon>Fabales</taxon>
        <taxon>Fabaceae</taxon>
        <taxon>Papilionoideae</taxon>
        <taxon>50 kb inversion clade</taxon>
        <taxon>NPAAA clade</taxon>
        <taxon>Hologalegina</taxon>
        <taxon>IRL clade</taxon>
        <taxon>Trifolieae</taxon>
        <taxon>Medicago</taxon>
    </lineage>
</organism>
<evidence type="ECO:0000313" key="1">
    <source>
        <dbReference type="EMBL" id="AES92198.1"/>
    </source>
</evidence>
<keyword evidence="3" id="KW-1185">Reference proteome</keyword>
<name>G7JT74_MEDTR</name>